<accession>A0A163BMQ4</accession>
<protein>
    <recommendedName>
        <fullName evidence="1">Serine aminopeptidase S33 domain-containing protein</fullName>
    </recommendedName>
</protein>
<dbReference type="Pfam" id="PF12146">
    <property type="entry name" value="Hydrolase_4"/>
    <property type="match status" value="1"/>
</dbReference>
<dbReference type="InterPro" id="IPR022742">
    <property type="entry name" value="Hydrolase_4"/>
</dbReference>
<dbReference type="Proteomes" id="UP000076715">
    <property type="component" value="Unassembled WGS sequence"/>
</dbReference>
<dbReference type="InterPro" id="IPR029058">
    <property type="entry name" value="AB_hydrolase_fold"/>
</dbReference>
<dbReference type="InterPro" id="IPR017208">
    <property type="entry name" value="UCP037442_abhydr"/>
</dbReference>
<dbReference type="OrthoDB" id="9785076at2"/>
<comment type="caution">
    <text evidence="2">The sequence shown here is derived from an EMBL/GenBank/DDBJ whole genome shotgun (WGS) entry which is preliminary data.</text>
</comment>
<dbReference type="PIRSF" id="PIRSF037442">
    <property type="entry name" value="UCP037442_abhydr"/>
    <property type="match status" value="1"/>
</dbReference>
<evidence type="ECO:0000313" key="2">
    <source>
        <dbReference type="EMBL" id="KZS41557.1"/>
    </source>
</evidence>
<organism evidence="2 3">
    <name type="scientific">Aquimarina aggregata</name>
    <dbReference type="NCBI Taxonomy" id="1642818"/>
    <lineage>
        <taxon>Bacteria</taxon>
        <taxon>Pseudomonadati</taxon>
        <taxon>Bacteroidota</taxon>
        <taxon>Flavobacteriia</taxon>
        <taxon>Flavobacteriales</taxon>
        <taxon>Flavobacteriaceae</taxon>
        <taxon>Aquimarina</taxon>
    </lineage>
</organism>
<dbReference type="RefSeq" id="WP_066311897.1">
    <property type="nucleotide sequence ID" value="NZ_LQRT01000004.1"/>
</dbReference>
<keyword evidence="3" id="KW-1185">Reference proteome</keyword>
<evidence type="ECO:0000313" key="3">
    <source>
        <dbReference type="Proteomes" id="UP000076715"/>
    </source>
</evidence>
<name>A0A163BMQ4_9FLAO</name>
<feature type="domain" description="Serine aminopeptidase S33" evidence="1">
    <location>
        <begin position="27"/>
        <end position="140"/>
    </location>
</feature>
<dbReference type="STRING" id="1642818.AWE51_21360"/>
<sequence>MIQIPAIDNYSLSAKVYLGNKTLQKNKVLIINSATAVHKNLYHHYATYMSKHGYNVVTYDYRGIADSRPKKLKGFKTSFIDWGEKDFSGVIDFVKQEFPNDCIVTLGHSIGGTIIGMTPKNTEIRGIITIAAQTAYYKDWSKEQKKKIYFLWHVIFPLVTKVIGYFPGKRLGLLEDVPKGVVDQWHTRRKHTNMKQQMEAMGVQFFYNTYSSKLLTLGIEDDPIGTKIAIKRVHDLFVRSDKKLEIIPVSSVPTNKIGHFGFFSRKFQDTLWKKTLLWFDAIK</sequence>
<evidence type="ECO:0000259" key="1">
    <source>
        <dbReference type="Pfam" id="PF12146"/>
    </source>
</evidence>
<reference evidence="2 3" key="1">
    <citation type="submission" date="2016-01" db="EMBL/GenBank/DDBJ databases">
        <title>The draft genome sequence of Aquimarina sp. RZW4-3-2.</title>
        <authorList>
            <person name="Wang Y."/>
        </authorList>
    </citation>
    <scope>NUCLEOTIDE SEQUENCE [LARGE SCALE GENOMIC DNA]</scope>
    <source>
        <strain evidence="2 3">RZW4-3-2</strain>
    </source>
</reference>
<gene>
    <name evidence="2" type="ORF">AWE51_21360</name>
</gene>
<dbReference type="EMBL" id="LQRT01000004">
    <property type="protein sequence ID" value="KZS41557.1"/>
    <property type="molecule type" value="Genomic_DNA"/>
</dbReference>
<dbReference type="SUPFAM" id="SSF53474">
    <property type="entry name" value="alpha/beta-Hydrolases"/>
    <property type="match status" value="1"/>
</dbReference>
<dbReference type="AlphaFoldDB" id="A0A163BMQ4"/>
<proteinExistence type="predicted"/>
<dbReference type="Gene3D" id="3.40.50.1820">
    <property type="entry name" value="alpha/beta hydrolase"/>
    <property type="match status" value="1"/>
</dbReference>